<accession>A0A8D8LUL2</accession>
<reference evidence="2" key="1">
    <citation type="submission" date="2021-05" db="EMBL/GenBank/DDBJ databases">
        <authorList>
            <person name="Alioto T."/>
            <person name="Alioto T."/>
            <person name="Gomez Garrido J."/>
        </authorList>
    </citation>
    <scope>NUCLEOTIDE SEQUENCE</scope>
</reference>
<dbReference type="AlphaFoldDB" id="A0A8D8LUL2"/>
<dbReference type="EMBL" id="HBUF01032365">
    <property type="protein sequence ID" value="CAG6615255.1"/>
    <property type="molecule type" value="Transcribed_RNA"/>
</dbReference>
<feature type="region of interest" description="Disordered" evidence="1">
    <location>
        <begin position="94"/>
        <end position="119"/>
    </location>
</feature>
<dbReference type="EMBL" id="HBUF01032364">
    <property type="protein sequence ID" value="CAG6615253.1"/>
    <property type="molecule type" value="Transcribed_RNA"/>
</dbReference>
<organism evidence="2">
    <name type="scientific">Cacopsylla melanoneura</name>
    <dbReference type="NCBI Taxonomy" id="428564"/>
    <lineage>
        <taxon>Eukaryota</taxon>
        <taxon>Metazoa</taxon>
        <taxon>Ecdysozoa</taxon>
        <taxon>Arthropoda</taxon>
        <taxon>Hexapoda</taxon>
        <taxon>Insecta</taxon>
        <taxon>Pterygota</taxon>
        <taxon>Neoptera</taxon>
        <taxon>Paraneoptera</taxon>
        <taxon>Hemiptera</taxon>
        <taxon>Sternorrhyncha</taxon>
        <taxon>Psylloidea</taxon>
        <taxon>Psyllidae</taxon>
        <taxon>Psyllinae</taxon>
        <taxon>Cacopsylla</taxon>
    </lineage>
</organism>
<evidence type="ECO:0000313" key="2">
    <source>
        <dbReference type="EMBL" id="CAG6615253.1"/>
    </source>
</evidence>
<name>A0A8D8LUL2_9HEMI</name>
<sequence length="119" mass="13876">MAEFDWETASLHHLGRIHQQGCPHQPQPEHFNRGFHSHICSNFQHQPALYGNNECRGHCTHINQRHDEQEFQQCYLAQLQEEENLFARRRIQDRRPHVCPGPHPATPSLPLIPTSPQPP</sequence>
<evidence type="ECO:0000256" key="1">
    <source>
        <dbReference type="SAM" id="MobiDB-lite"/>
    </source>
</evidence>
<protein>
    <submittedName>
        <fullName evidence="2">Uncharacterized protein</fullName>
    </submittedName>
</protein>
<proteinExistence type="predicted"/>
<dbReference type="EMBL" id="HBUF01032363">
    <property type="protein sequence ID" value="CAG6615251.1"/>
    <property type="molecule type" value="Transcribed_RNA"/>
</dbReference>